<dbReference type="RefSeq" id="WP_156406651.1">
    <property type="nucleotide sequence ID" value="NZ_AP014680.1"/>
</dbReference>
<dbReference type="STRING" id="1291742.LOOC260_120590"/>
<protein>
    <submittedName>
        <fullName evidence="1">Uncharacterized protein</fullName>
    </submittedName>
</protein>
<dbReference type="KEGG" id="lho:LOOC260_120590"/>
<gene>
    <name evidence="1" type="ORF">LOOC260_120590</name>
</gene>
<name>A0A0A1GWX3_9LACO</name>
<sequence>MASKYLQANDEVTPEIQTIIDGAVAGTTKMIKSKNTDALFSDLDI</sequence>
<dbReference type="HOGENOM" id="CLU_3201280_0_0_9"/>
<evidence type="ECO:0000313" key="2">
    <source>
        <dbReference type="Proteomes" id="UP000031620"/>
    </source>
</evidence>
<reference evidence="1 2" key="1">
    <citation type="submission" date="2014-11" db="EMBL/GenBank/DDBJ databases">
        <title>Complete genome sequence and analysis of Lactobacillus hokkaidonensis LOOC260T.</title>
        <authorList>
            <person name="Tanizawa Y."/>
            <person name="Tohno M."/>
            <person name="Kaminuma E."/>
            <person name="Nakamura Y."/>
            <person name="Arita M."/>
        </authorList>
    </citation>
    <scope>NUCLEOTIDE SEQUENCE [LARGE SCALE GENOMIC DNA]</scope>
    <source>
        <strain evidence="1 2">LOOC260</strain>
    </source>
</reference>
<evidence type="ECO:0000313" key="1">
    <source>
        <dbReference type="EMBL" id="BAP86565.1"/>
    </source>
</evidence>
<dbReference type="Proteomes" id="UP000031620">
    <property type="component" value="Chromosome"/>
</dbReference>
<dbReference type="AlphaFoldDB" id="A0A0A1GWX3"/>
<accession>A0A0A1GWX3</accession>
<organism evidence="1 2">
    <name type="scientific">Paucilactobacillus hokkaidonensis JCM 18461</name>
    <dbReference type="NCBI Taxonomy" id="1291742"/>
    <lineage>
        <taxon>Bacteria</taxon>
        <taxon>Bacillati</taxon>
        <taxon>Bacillota</taxon>
        <taxon>Bacilli</taxon>
        <taxon>Lactobacillales</taxon>
        <taxon>Lactobacillaceae</taxon>
        <taxon>Paucilactobacillus</taxon>
    </lineage>
</organism>
<proteinExistence type="predicted"/>
<dbReference type="EMBL" id="AP014680">
    <property type="protein sequence ID" value="BAP86565.1"/>
    <property type="molecule type" value="Genomic_DNA"/>
</dbReference>